<dbReference type="RefSeq" id="WP_062831500.1">
    <property type="nucleotide sequence ID" value="NZ_BCSX01000051.1"/>
</dbReference>
<feature type="binding site" evidence="3">
    <location>
        <position position="96"/>
    </location>
    <ligand>
        <name>Zn(2+)</name>
        <dbReference type="ChEBI" id="CHEBI:29105"/>
        <label>1</label>
    </ligand>
</feature>
<gene>
    <name evidence="5" type="ORF">RMCB_5767</name>
</gene>
<dbReference type="InterPro" id="IPR011650">
    <property type="entry name" value="Peptidase_M20_dimer"/>
</dbReference>
<feature type="binding site" evidence="3">
    <location>
        <position position="387"/>
    </location>
    <ligand>
        <name>Zn(2+)</name>
        <dbReference type="ChEBI" id="CHEBI:29105"/>
        <label>2</label>
    </ligand>
</feature>
<dbReference type="CDD" id="cd03884">
    <property type="entry name" value="M20_bAS"/>
    <property type="match status" value="1"/>
</dbReference>
<proteinExistence type="inferred from homology"/>
<evidence type="ECO:0000313" key="6">
    <source>
        <dbReference type="Proteomes" id="UP000069620"/>
    </source>
</evidence>
<dbReference type="InterPro" id="IPR010158">
    <property type="entry name" value="Amidase_Cbmase"/>
</dbReference>
<feature type="binding site" evidence="3">
    <location>
        <position position="85"/>
    </location>
    <ligand>
        <name>Zn(2+)</name>
        <dbReference type="ChEBI" id="CHEBI:29105"/>
        <label>1</label>
    </ligand>
</feature>
<evidence type="ECO:0000259" key="4">
    <source>
        <dbReference type="Pfam" id="PF07687"/>
    </source>
</evidence>
<dbReference type="SUPFAM" id="SSF53187">
    <property type="entry name" value="Zn-dependent exopeptidases"/>
    <property type="match status" value="1"/>
</dbReference>
<organism evidence="5 6">
    <name type="scientific">Mycolicibacterium brisbanense</name>
    <dbReference type="NCBI Taxonomy" id="146020"/>
    <lineage>
        <taxon>Bacteria</taxon>
        <taxon>Bacillati</taxon>
        <taxon>Actinomycetota</taxon>
        <taxon>Actinomycetes</taxon>
        <taxon>Mycobacteriales</taxon>
        <taxon>Mycobacteriaceae</taxon>
        <taxon>Mycolicibacterium</taxon>
    </lineage>
</organism>
<dbReference type="Proteomes" id="UP000069620">
    <property type="component" value="Unassembled WGS sequence"/>
</dbReference>
<reference evidence="6" key="1">
    <citation type="journal article" date="2016" name="Genome Announc.">
        <title>Draft Genome Sequences of Five Rapidly Growing Mycobacterium Species, M. thermoresistibile, M. fortuitum subsp. acetamidolyticum, M. canariasense, M. brisbanense, and M. novocastrense.</title>
        <authorList>
            <person name="Katahira K."/>
            <person name="Ogura Y."/>
            <person name="Gotoh Y."/>
            <person name="Hayashi T."/>
        </authorList>
    </citation>
    <scope>NUCLEOTIDE SEQUENCE [LARGE SCALE GENOMIC DNA]</scope>
    <source>
        <strain evidence="6">JCM15654</strain>
    </source>
</reference>
<dbReference type="GO" id="GO:0046872">
    <property type="term" value="F:metal ion binding"/>
    <property type="evidence" value="ECO:0007669"/>
    <property type="project" value="UniProtKB-KW"/>
</dbReference>
<keyword evidence="3" id="KW-0862">Zinc</keyword>
<dbReference type="SUPFAM" id="SSF55031">
    <property type="entry name" value="Bacterial exopeptidase dimerisation domain"/>
    <property type="match status" value="1"/>
</dbReference>
<evidence type="ECO:0000256" key="1">
    <source>
        <dbReference type="ARBA" id="ARBA00006153"/>
    </source>
</evidence>
<feature type="binding site" evidence="3">
    <location>
        <position position="96"/>
    </location>
    <ligand>
        <name>Zn(2+)</name>
        <dbReference type="ChEBI" id="CHEBI:29105"/>
        <label>2</label>
    </ligand>
</feature>
<evidence type="ECO:0000256" key="3">
    <source>
        <dbReference type="PIRSR" id="PIRSR001235-1"/>
    </source>
</evidence>
<keyword evidence="6" id="KW-1185">Reference proteome</keyword>
<dbReference type="PIRSF" id="PIRSF001235">
    <property type="entry name" value="Amidase_carbamoylase"/>
    <property type="match status" value="1"/>
</dbReference>
<dbReference type="PANTHER" id="PTHR32494">
    <property type="entry name" value="ALLANTOATE DEIMINASE-RELATED"/>
    <property type="match status" value="1"/>
</dbReference>
<comment type="caution">
    <text evidence="5">The sequence shown here is derived from an EMBL/GenBank/DDBJ whole genome shotgun (WGS) entry which is preliminary data.</text>
</comment>
<dbReference type="STRING" id="146020.RMCB_5767"/>
<dbReference type="AlphaFoldDB" id="A0A100W4Y6"/>
<accession>A0A100W4Y6</accession>
<dbReference type="PANTHER" id="PTHR32494:SF5">
    <property type="entry name" value="ALLANTOATE AMIDOHYDROLASE"/>
    <property type="match status" value="1"/>
</dbReference>
<dbReference type="EMBL" id="BCSX01000051">
    <property type="protein sequence ID" value="GAS91671.1"/>
    <property type="molecule type" value="Genomic_DNA"/>
</dbReference>
<keyword evidence="2 5" id="KW-0378">Hydrolase</keyword>
<reference evidence="6" key="2">
    <citation type="submission" date="2016-02" db="EMBL/GenBank/DDBJ databases">
        <title>Draft genome sequence of five rapidly growing Mycobacterium species.</title>
        <authorList>
            <person name="Katahira K."/>
            <person name="Gotou Y."/>
            <person name="Iida K."/>
            <person name="Ogura Y."/>
            <person name="Hayashi T."/>
        </authorList>
    </citation>
    <scope>NUCLEOTIDE SEQUENCE [LARGE SCALE GENOMIC DNA]</scope>
    <source>
        <strain evidence="6">JCM15654</strain>
    </source>
</reference>
<feature type="binding site" evidence="3">
    <location>
        <position position="135"/>
    </location>
    <ligand>
        <name>Zn(2+)</name>
        <dbReference type="ChEBI" id="CHEBI:29105"/>
        <label>2</label>
    </ligand>
</feature>
<dbReference type="NCBIfam" id="NF006772">
    <property type="entry name" value="PRK09290.2-1"/>
    <property type="match status" value="1"/>
</dbReference>
<sequence>MTTSSDRAAQSASFLKDWRTLCTIGETPDGGVDRQAASAADGQSRAWFSALAGQYGFRIELDKIGNLFALAEWTPGAPYVVVGSHLDSQPTAGKYDGAYGVAAGLHAAKRINDEVQSGAPAPQYNLAVVDWFNEEGSRFVPSMMGSSVYTGKLALETALDARDTNGITVREALDRIGQRGTGDGPKAVAAAEIHIQQGRSMEESGITIGLVHACWAAAKYTVTVHGEQAHSGGTIIADRRDALLGASHLVVFLRELANSYQGGALRTSVGQLDVYPNSPVVVPSRVELLMDLRSADNAVLDDARKRLWSEIADIEKRASVTIEVNESHKWGLLPYHPAGVELAGECADALGLTHDKVLTVAGHDSINLKDQVPTVMLFVPSVDGISHNEQEYTTDEDICAGTDVLTAVVRRLCDGELDGATVDASGYAQ</sequence>
<dbReference type="InterPro" id="IPR002933">
    <property type="entry name" value="Peptidase_M20"/>
</dbReference>
<comment type="cofactor">
    <cofactor evidence="3">
        <name>Zn(2+)</name>
        <dbReference type="ChEBI" id="CHEBI:29105"/>
    </cofactor>
    <text evidence="3">Binds 2 Zn(2+) ions per subunit.</text>
</comment>
<dbReference type="Gene3D" id="3.40.630.10">
    <property type="entry name" value="Zn peptidases"/>
    <property type="match status" value="1"/>
</dbReference>
<feature type="domain" description="Peptidase M20 dimerisation" evidence="4">
    <location>
        <begin position="217"/>
        <end position="315"/>
    </location>
</feature>
<dbReference type="InterPro" id="IPR036264">
    <property type="entry name" value="Bact_exopeptidase_dim_dom"/>
</dbReference>
<comment type="similarity">
    <text evidence="1">Belongs to the peptidase M20 family.</text>
</comment>
<protein>
    <submittedName>
        <fullName evidence="5">N-carbamoyl-L-amino acid amidohydrolase</fullName>
    </submittedName>
</protein>
<dbReference type="Pfam" id="PF01546">
    <property type="entry name" value="Peptidase_M20"/>
    <property type="match status" value="1"/>
</dbReference>
<dbReference type="Gene3D" id="3.30.70.360">
    <property type="match status" value="1"/>
</dbReference>
<name>A0A100W4Y6_9MYCO</name>
<feature type="binding site" evidence="3">
    <location>
        <position position="194"/>
    </location>
    <ligand>
        <name>Zn(2+)</name>
        <dbReference type="ChEBI" id="CHEBI:29105"/>
        <label>1</label>
    </ligand>
</feature>
<dbReference type="OrthoDB" id="9808195at2"/>
<keyword evidence="3" id="KW-0479">Metal-binding</keyword>
<evidence type="ECO:0000256" key="2">
    <source>
        <dbReference type="ARBA" id="ARBA00022801"/>
    </source>
</evidence>
<dbReference type="Pfam" id="PF07687">
    <property type="entry name" value="M20_dimer"/>
    <property type="match status" value="1"/>
</dbReference>
<dbReference type="GO" id="GO:0016813">
    <property type="term" value="F:hydrolase activity, acting on carbon-nitrogen (but not peptide) bonds, in linear amidines"/>
    <property type="evidence" value="ECO:0007669"/>
    <property type="project" value="InterPro"/>
</dbReference>
<evidence type="ECO:0000313" key="5">
    <source>
        <dbReference type="EMBL" id="GAS91671.1"/>
    </source>
</evidence>
<dbReference type="NCBIfam" id="TIGR01879">
    <property type="entry name" value="hydantase"/>
    <property type="match status" value="1"/>
</dbReference>